<evidence type="ECO:0000313" key="2">
    <source>
        <dbReference type="Proteomes" id="UP000552954"/>
    </source>
</evidence>
<dbReference type="Proteomes" id="UP000552954">
    <property type="component" value="Unassembled WGS sequence"/>
</dbReference>
<dbReference type="AlphaFoldDB" id="A0A849K9C9"/>
<protein>
    <submittedName>
        <fullName evidence="1">Uncharacterized protein</fullName>
    </submittedName>
</protein>
<reference evidence="1 2" key="1">
    <citation type="submission" date="2020-05" db="EMBL/GenBank/DDBJ databases">
        <authorList>
            <person name="Khan S.A."/>
            <person name="Jeon C.O."/>
            <person name="Chun B.H."/>
        </authorList>
    </citation>
    <scope>NUCLEOTIDE SEQUENCE [LARGE SCALE GENOMIC DNA]</scope>
    <source>
        <strain evidence="1 2">B156</strain>
    </source>
</reference>
<accession>A0A849K9C9</accession>
<evidence type="ECO:0000313" key="1">
    <source>
        <dbReference type="EMBL" id="NNU42707.1"/>
    </source>
</evidence>
<gene>
    <name evidence="1" type="ORF">HK415_05260</name>
</gene>
<keyword evidence="2" id="KW-1185">Reference proteome</keyword>
<dbReference type="EMBL" id="JABFCS010000001">
    <property type="protein sequence ID" value="NNU42707.1"/>
    <property type="molecule type" value="Genomic_DNA"/>
</dbReference>
<sequence>MEEMNLMPTLAEANVPMVTEAVPPSWTSRLRWRRSRPPTRRARASRASTGWCWRSGSGCGR</sequence>
<organism evidence="1 2">
    <name type="scientific">Ramlibacter montanisoli</name>
    <dbReference type="NCBI Taxonomy" id="2732512"/>
    <lineage>
        <taxon>Bacteria</taxon>
        <taxon>Pseudomonadati</taxon>
        <taxon>Pseudomonadota</taxon>
        <taxon>Betaproteobacteria</taxon>
        <taxon>Burkholderiales</taxon>
        <taxon>Comamonadaceae</taxon>
        <taxon>Ramlibacter</taxon>
    </lineage>
</organism>
<dbReference type="RefSeq" id="WP_171557084.1">
    <property type="nucleotide sequence ID" value="NZ_JABFCS010000001.1"/>
</dbReference>
<proteinExistence type="predicted"/>
<comment type="caution">
    <text evidence="1">The sequence shown here is derived from an EMBL/GenBank/DDBJ whole genome shotgun (WGS) entry which is preliminary data.</text>
</comment>
<name>A0A849K9C9_9BURK</name>
<reference evidence="1 2" key="2">
    <citation type="submission" date="2020-06" db="EMBL/GenBank/DDBJ databases">
        <title>Ramlibacter rhizophilus sp. nov., isolated from rhizosphere soil of national flower Mugunghwa from South Korea.</title>
        <authorList>
            <person name="Zheng-Fei Y."/>
            <person name="Huan T."/>
        </authorList>
    </citation>
    <scope>NUCLEOTIDE SEQUENCE [LARGE SCALE GENOMIC DNA]</scope>
    <source>
        <strain evidence="1 2">B156</strain>
    </source>
</reference>